<dbReference type="Proteomes" id="UP000254282">
    <property type="component" value="Unassembled WGS sequence"/>
</dbReference>
<dbReference type="Pfam" id="PF19404">
    <property type="entry name" value="DUF5977"/>
    <property type="match status" value="1"/>
</dbReference>
<evidence type="ECO:0000313" key="2">
    <source>
        <dbReference type="EMBL" id="SUX46393.1"/>
    </source>
</evidence>
<accession>A0A381FIT9</accession>
<dbReference type="InterPro" id="IPR046020">
    <property type="entry name" value="DUF5977"/>
</dbReference>
<evidence type="ECO:0000259" key="1">
    <source>
        <dbReference type="Pfam" id="PF19404"/>
    </source>
</evidence>
<feature type="domain" description="DUF5977" evidence="1">
    <location>
        <begin position="1044"/>
        <end position="1107"/>
    </location>
</feature>
<protein>
    <recommendedName>
        <fullName evidence="1">DUF5977 domain-containing protein</fullName>
    </recommendedName>
</protein>
<name>A0A381FIT9_9FLAO</name>
<organism evidence="2 3">
    <name type="scientific">Chryseobacterium indoltheticum</name>
    <dbReference type="NCBI Taxonomy" id="254"/>
    <lineage>
        <taxon>Bacteria</taxon>
        <taxon>Pseudomonadati</taxon>
        <taxon>Bacteroidota</taxon>
        <taxon>Flavobacteriia</taxon>
        <taxon>Flavobacteriales</taxon>
        <taxon>Weeksellaceae</taxon>
        <taxon>Chryseobacterium group</taxon>
        <taxon>Chryseobacterium</taxon>
    </lineage>
</organism>
<sequence>MKYKVLTLFLFFKVVIIGAQFSPFSESQRYHAPDLFKKPDISTLGTYGNLEVNLAEGKPNVDLNVYTINIDPENSFDIHLNYDTALNRPDATPSWTGLGWNLSSGGLVTRSLRGEVDEIDGNAYYFNPGAYLGAADWDSYGKMQTYISNSKYMERIASPDIFYFNVNGLQGSFFKNHEGKWIVKCNEQDVIVSDVLRTNDLGMQSFIYSFTITDSKGNTYTFGNSPESIERYKLRKKYILNAEYYDYVKNWHLTSIKYNSNKNLTFSYNQVGRIYNKQTFGNYKRHSFKNWVGYVGCANNIDPNNCFNLASYEEGDLSYLSKITFDASEIIFNRSIANSLEIKPGGATIDRYDIRPDNSYYNTKHRYKLDNIVVNYKNVNIEKISFEYDENPSSRLKLKLFAIGKNPVVSKKYRFEYNPDLLPDLNSNSTDHWGYFNNRSINTSSIDLTDFEQVLNAYTQSRQPNFQLNEILEKIIYPTIGYSTFIYEPNTYSKTVDYDNGFSINNNNVNNTTGGFRIKEIIDFDGTSEKKKQYFYVNNYFGSSSNNLSSGTVAKIQSYATSSVIMQELSSVNAFNTTNSSHIIYSKVFEKLSNGAVTEYSFTNQDNGFMDRKASNFLTGCNFTLGFAGPPPSTSIGWGGSATEYYNPVSTFYKDYNSLESERAKLLSKVEYDSSGKKLTQHIYEYTSDPQRFEKYGRFLNLEIGDYGIYSEVAPAGTAEADRRYRTSLAKVSAYRMFFYNHYLKSETTTFYSGNNETTTAKNYFYNSARHGQLTSEEITLPDNTTNKTTFQYAADLRHANQPSQHVAPYQIIPSMINANMVGIPLIRSEYQNNVFQKRDELIYDVSQTTTNNFIVPKKALSYGEDVTFSSPGVGYPSVLLPSPDYAFNEISYDRYDNKGNLLQYTLKDNIPITIIWGYDQTKPIAKIEGVTYSELALKMNFQDTASGYLALPIVISSDFDTNSTYEKQNFIPELDNFKNNPILKDYQISTFSHDPLVGVTSITSPAGIKEYYTYDSTNKLERILDSNNKILKDYKYHYAPMKWYNKKYTQVFYKNNCLSWMVGQPYTYTVLPNTFMSVISQGDADQLAQNDASANGQTAANINGGCGFLSCGFTPNYYANVNFSSIQQTAPNHISMILTYSANPPSGMTYISGGVSVGYIGVGCRPSSTKTINSGNWRVIITTDGYVIVSALSGAPLPTQTVGFSVEYDK</sequence>
<evidence type="ECO:0000313" key="3">
    <source>
        <dbReference type="Proteomes" id="UP000254282"/>
    </source>
</evidence>
<reference evidence="2 3" key="1">
    <citation type="submission" date="2018-06" db="EMBL/GenBank/DDBJ databases">
        <authorList>
            <consortium name="Pathogen Informatics"/>
            <person name="Doyle S."/>
        </authorList>
    </citation>
    <scope>NUCLEOTIDE SEQUENCE [LARGE SCALE GENOMIC DNA]</scope>
    <source>
        <strain evidence="2 3">NCTC13532</strain>
    </source>
</reference>
<dbReference type="EMBL" id="UFVR01000004">
    <property type="protein sequence ID" value="SUX46393.1"/>
    <property type="molecule type" value="Genomic_DNA"/>
</dbReference>
<dbReference type="AlphaFoldDB" id="A0A381FIT9"/>
<dbReference type="RefSeq" id="WP_115620132.1">
    <property type="nucleotide sequence ID" value="NZ_UFVR01000004.1"/>
</dbReference>
<gene>
    <name evidence="2" type="ORF">NCTC13532_01926</name>
</gene>
<proteinExistence type="predicted"/>